<dbReference type="Proteomes" id="UP000283269">
    <property type="component" value="Unassembled WGS sequence"/>
</dbReference>
<dbReference type="InParanoid" id="A0A409XPE3"/>
<protein>
    <recommendedName>
        <fullName evidence="3">F-box domain-containing protein</fullName>
    </recommendedName>
</protein>
<sequence length="455" mass="51124">MPTSMTTPIPIPRPVQYPILPWEITDAIIDHLHSDVRALGVCSTVCAEWLIRSRYHIFSTVQLWPWRAQRFFDLAGSEKCTFVNQIRCIKVDDSKTKAAAADGRAGGTGMDERDGRTPFFEAMAYSSFPCFARVRTLAVHNVDWTKLSLRQQCTLRTRLSQFHQLDRLELHGVIFHDMREVARVVDAFPALYHLTANVTFMKFLEHTIASAMANPLSNKLRSLEVGTEEGVPVLLSSIAFAAGREPIRELKLRNVRSDHLQYIQNALRKAENKLRHLSLGFELESGAKVSKEDIVRALDFSHLSHLQTLRLEGLNFFKTPCMEERLSGILESIESSFLESIHLRVRMDVEDSVAKMQKFNWCRIERALLALHFFGMKFVVVVVDIPSRSTVTEEEVGGWITGGMSDLYSRGALRVSVVREGRAGEVESSSGQSNVLLAPGPGTVLTIRITVASKA</sequence>
<dbReference type="AlphaFoldDB" id="A0A409XPE3"/>
<name>A0A409XPE3_PSICY</name>
<dbReference type="EMBL" id="NHYD01001022">
    <property type="protein sequence ID" value="PPQ92594.1"/>
    <property type="molecule type" value="Genomic_DNA"/>
</dbReference>
<evidence type="ECO:0008006" key="3">
    <source>
        <dbReference type="Google" id="ProtNLM"/>
    </source>
</evidence>
<evidence type="ECO:0000313" key="1">
    <source>
        <dbReference type="EMBL" id="PPQ92594.1"/>
    </source>
</evidence>
<reference evidence="1 2" key="1">
    <citation type="journal article" date="2018" name="Evol. Lett.">
        <title>Horizontal gene cluster transfer increased hallucinogenic mushroom diversity.</title>
        <authorList>
            <person name="Reynolds H.T."/>
            <person name="Vijayakumar V."/>
            <person name="Gluck-Thaler E."/>
            <person name="Korotkin H.B."/>
            <person name="Matheny P.B."/>
            <person name="Slot J.C."/>
        </authorList>
    </citation>
    <scope>NUCLEOTIDE SEQUENCE [LARGE SCALE GENOMIC DNA]</scope>
    <source>
        <strain evidence="1 2">2631</strain>
    </source>
</reference>
<gene>
    <name evidence="1" type="ORF">CVT25_007286</name>
</gene>
<dbReference type="STRING" id="93625.A0A409XPE3"/>
<keyword evidence="2" id="KW-1185">Reference proteome</keyword>
<organism evidence="1 2">
    <name type="scientific">Psilocybe cyanescens</name>
    <dbReference type="NCBI Taxonomy" id="93625"/>
    <lineage>
        <taxon>Eukaryota</taxon>
        <taxon>Fungi</taxon>
        <taxon>Dikarya</taxon>
        <taxon>Basidiomycota</taxon>
        <taxon>Agaricomycotina</taxon>
        <taxon>Agaricomycetes</taxon>
        <taxon>Agaricomycetidae</taxon>
        <taxon>Agaricales</taxon>
        <taxon>Agaricineae</taxon>
        <taxon>Strophariaceae</taxon>
        <taxon>Psilocybe</taxon>
    </lineage>
</organism>
<dbReference type="OrthoDB" id="2734547at2759"/>
<proteinExistence type="predicted"/>
<evidence type="ECO:0000313" key="2">
    <source>
        <dbReference type="Proteomes" id="UP000283269"/>
    </source>
</evidence>
<accession>A0A409XPE3</accession>
<comment type="caution">
    <text evidence="1">The sequence shown here is derived from an EMBL/GenBank/DDBJ whole genome shotgun (WGS) entry which is preliminary data.</text>
</comment>